<reference evidence="2 3" key="1">
    <citation type="journal article" date="2018" name="Nat. Genet.">
        <title>The Rosa genome provides new insights in the design of modern roses.</title>
        <authorList>
            <person name="Bendahmane M."/>
        </authorList>
    </citation>
    <scope>NUCLEOTIDE SEQUENCE [LARGE SCALE GENOMIC DNA]</scope>
    <source>
        <strain evidence="3">cv. Old Blush</strain>
    </source>
</reference>
<feature type="compositionally biased region" description="Basic residues" evidence="1">
    <location>
        <begin position="63"/>
        <end position="72"/>
    </location>
</feature>
<dbReference type="AlphaFoldDB" id="A0A2P6PII7"/>
<dbReference type="Proteomes" id="UP000238479">
    <property type="component" value="Chromosome 7"/>
</dbReference>
<evidence type="ECO:0000313" key="3">
    <source>
        <dbReference type="Proteomes" id="UP000238479"/>
    </source>
</evidence>
<feature type="region of interest" description="Disordered" evidence="1">
    <location>
        <begin position="39"/>
        <end position="126"/>
    </location>
</feature>
<dbReference type="InterPro" id="IPR007789">
    <property type="entry name" value="DUF688"/>
</dbReference>
<dbReference type="EMBL" id="PDCK01000045">
    <property type="protein sequence ID" value="PRQ21741.1"/>
    <property type="molecule type" value="Genomic_DNA"/>
</dbReference>
<dbReference type="Gramene" id="PRQ21741">
    <property type="protein sequence ID" value="PRQ21741"/>
    <property type="gene ID" value="RchiOBHm_Chr7g0242591"/>
</dbReference>
<feature type="compositionally biased region" description="Polar residues" evidence="1">
    <location>
        <begin position="83"/>
        <end position="100"/>
    </location>
</feature>
<accession>A0A2P6PII7</accession>
<dbReference type="Pfam" id="PF05097">
    <property type="entry name" value="DUF688"/>
    <property type="match status" value="1"/>
</dbReference>
<evidence type="ECO:0000313" key="2">
    <source>
        <dbReference type="EMBL" id="PRQ21741.1"/>
    </source>
</evidence>
<organism evidence="2 3">
    <name type="scientific">Rosa chinensis</name>
    <name type="common">China rose</name>
    <dbReference type="NCBI Taxonomy" id="74649"/>
    <lineage>
        <taxon>Eukaryota</taxon>
        <taxon>Viridiplantae</taxon>
        <taxon>Streptophyta</taxon>
        <taxon>Embryophyta</taxon>
        <taxon>Tracheophyta</taxon>
        <taxon>Spermatophyta</taxon>
        <taxon>Magnoliopsida</taxon>
        <taxon>eudicotyledons</taxon>
        <taxon>Gunneridae</taxon>
        <taxon>Pentapetalae</taxon>
        <taxon>rosids</taxon>
        <taxon>fabids</taxon>
        <taxon>Rosales</taxon>
        <taxon>Rosaceae</taxon>
        <taxon>Rosoideae</taxon>
        <taxon>Rosoideae incertae sedis</taxon>
        <taxon>Rosa</taxon>
    </lineage>
</organism>
<dbReference type="PANTHER" id="PTHR33671:SF2">
    <property type="entry name" value="N-METHYLTRANSFERASE, PUTATIVE (DUF688)-RELATED"/>
    <property type="match status" value="1"/>
</dbReference>
<gene>
    <name evidence="2" type="ORF">RchiOBHm_Chr7g0242591</name>
</gene>
<feature type="compositionally biased region" description="Basic and acidic residues" evidence="1">
    <location>
        <begin position="102"/>
        <end position="123"/>
    </location>
</feature>
<name>A0A2P6PII7_ROSCH</name>
<feature type="region of interest" description="Disordered" evidence="1">
    <location>
        <begin position="183"/>
        <end position="211"/>
    </location>
</feature>
<dbReference type="STRING" id="74649.A0A2P6PII7"/>
<comment type="caution">
    <text evidence="2">The sequence shown here is derived from an EMBL/GenBank/DDBJ whole genome shotgun (WGS) entry which is preliminary data.</text>
</comment>
<sequence length="211" mass="23303">MTKGRQLNHNRNYLLLLSELKSGPVRNLGTVPFIWEQIPGRPKDESIPKNQDLEGPLVAPKLPPRRVSKFKKQGLDKGAKGTTAAQSQTGNELSSAQTISALERKVATKDERSKEGKEERTSSEDGDETYLDALDAFSRTESAYMNRSVSGLDGPDIIPSGTFSTDPQIRDFMMGRFLPAAKAMASETPHNAPRKQQVAREQPIPERNQEG</sequence>
<proteinExistence type="predicted"/>
<evidence type="ECO:0000256" key="1">
    <source>
        <dbReference type="SAM" id="MobiDB-lite"/>
    </source>
</evidence>
<dbReference type="PANTHER" id="PTHR33671">
    <property type="entry name" value="N-METHYLTRANSFERASE, PUTATIVE (DUF688)-RELATED"/>
    <property type="match status" value="1"/>
</dbReference>
<keyword evidence="3" id="KW-1185">Reference proteome</keyword>
<protein>
    <submittedName>
        <fullName evidence="2">Uncharacterized protein</fullName>
    </submittedName>
</protein>